<sequence length="260" mass="30144">MDFKAFDLIRDGLNEELTLQGFQAPIPLEEEEGRAEMFATDEVAYSLFYDRKRQRFELRSTTLTAEGNPGDWRSLSLWLFGEKDGTRADAESILNDFLDVVRGPKRVAVVQQKKKRGKDDERTIDPLFFCNRLVNIFPELREEMNEERIVYGQIRFVTFSKAKIVPKIEDLVVKYPNSEPAEKLSSLFDDMYKNGDMDLRSILTAVILNHMSDEAFSALQSKFGDDLQKASKYTRKLKDKKIKPEKKKKKEKKVVAKLQN</sequence>
<name>A0ABT1RXR3_9FIRM</name>
<dbReference type="Proteomes" id="UP001524473">
    <property type="component" value="Unassembled WGS sequence"/>
</dbReference>
<dbReference type="EMBL" id="JANFZH010000010">
    <property type="protein sequence ID" value="MCQ4839453.1"/>
    <property type="molecule type" value="Genomic_DNA"/>
</dbReference>
<evidence type="ECO:0000259" key="2">
    <source>
        <dbReference type="Pfam" id="PF24722"/>
    </source>
</evidence>
<dbReference type="RefSeq" id="WP_256191694.1">
    <property type="nucleotide sequence ID" value="NZ_JANFZG010000011.1"/>
</dbReference>
<gene>
    <name evidence="3" type="ORF">NE695_05920</name>
</gene>
<proteinExistence type="predicted"/>
<evidence type="ECO:0000313" key="4">
    <source>
        <dbReference type="Proteomes" id="UP001524473"/>
    </source>
</evidence>
<keyword evidence="4" id="KW-1185">Reference proteome</keyword>
<protein>
    <recommendedName>
        <fullName evidence="2">DUF7674 domain-containing protein</fullName>
    </recommendedName>
</protein>
<evidence type="ECO:0000256" key="1">
    <source>
        <dbReference type="SAM" id="MobiDB-lite"/>
    </source>
</evidence>
<feature type="domain" description="DUF7674" evidence="2">
    <location>
        <begin position="130"/>
        <end position="232"/>
    </location>
</feature>
<dbReference type="Pfam" id="PF24722">
    <property type="entry name" value="DUF7674"/>
    <property type="match status" value="1"/>
</dbReference>
<organism evidence="3 4">
    <name type="scientific">Neglectibacter timonensis</name>
    <dbReference type="NCBI Taxonomy" id="1776382"/>
    <lineage>
        <taxon>Bacteria</taxon>
        <taxon>Bacillati</taxon>
        <taxon>Bacillota</taxon>
        <taxon>Clostridia</taxon>
        <taxon>Eubacteriales</taxon>
        <taxon>Oscillospiraceae</taxon>
        <taxon>Neglectibacter</taxon>
    </lineage>
</organism>
<evidence type="ECO:0000313" key="3">
    <source>
        <dbReference type="EMBL" id="MCQ4839453.1"/>
    </source>
</evidence>
<dbReference type="InterPro" id="IPR056091">
    <property type="entry name" value="DUF7674"/>
</dbReference>
<feature type="region of interest" description="Disordered" evidence="1">
    <location>
        <begin position="237"/>
        <end position="260"/>
    </location>
</feature>
<reference evidence="3 4" key="1">
    <citation type="submission" date="2022-06" db="EMBL/GenBank/DDBJ databases">
        <title>Isolation of gut microbiota from human fecal samples.</title>
        <authorList>
            <person name="Pamer E.G."/>
            <person name="Barat B."/>
            <person name="Waligurski E."/>
            <person name="Medina S."/>
            <person name="Paddock L."/>
            <person name="Mostad J."/>
        </authorList>
    </citation>
    <scope>NUCLEOTIDE SEQUENCE [LARGE SCALE GENOMIC DNA]</scope>
    <source>
        <strain evidence="3 4">DFI.9.73</strain>
    </source>
</reference>
<comment type="caution">
    <text evidence="3">The sequence shown here is derived from an EMBL/GenBank/DDBJ whole genome shotgun (WGS) entry which is preliminary data.</text>
</comment>
<accession>A0ABT1RXR3</accession>
<feature type="compositionally biased region" description="Basic residues" evidence="1">
    <location>
        <begin position="237"/>
        <end position="252"/>
    </location>
</feature>